<evidence type="ECO:0000313" key="2">
    <source>
        <dbReference type="EMBL" id="QEL19484.1"/>
    </source>
</evidence>
<dbReference type="EMBL" id="CP042425">
    <property type="protein sequence ID" value="QEL19484.1"/>
    <property type="molecule type" value="Genomic_DNA"/>
</dbReference>
<organism evidence="2 3">
    <name type="scientific">Limnoglobus roseus</name>
    <dbReference type="NCBI Taxonomy" id="2598579"/>
    <lineage>
        <taxon>Bacteria</taxon>
        <taxon>Pseudomonadati</taxon>
        <taxon>Planctomycetota</taxon>
        <taxon>Planctomycetia</taxon>
        <taxon>Gemmatales</taxon>
        <taxon>Gemmataceae</taxon>
        <taxon>Limnoglobus</taxon>
    </lineage>
</organism>
<feature type="domain" description="EF-hand" evidence="1">
    <location>
        <begin position="21"/>
        <end position="56"/>
    </location>
</feature>
<sequence length="95" mass="10691">MASSFHRQQLREQVGAYVAARFAGDLATAFEMYDANGDKRLSKKELKAFLTDADVGSPQTRWAWTLGTLVETDLNGDGQIEWVEFEEMFAEKLAL</sequence>
<dbReference type="PROSITE" id="PS50222">
    <property type="entry name" value="EF_HAND_2"/>
    <property type="match status" value="2"/>
</dbReference>
<dbReference type="Gene3D" id="1.10.238.10">
    <property type="entry name" value="EF-hand"/>
    <property type="match status" value="1"/>
</dbReference>
<dbReference type="InterPro" id="IPR002048">
    <property type="entry name" value="EF_hand_dom"/>
</dbReference>
<dbReference type="Pfam" id="PF13499">
    <property type="entry name" value="EF-hand_7"/>
    <property type="match status" value="1"/>
</dbReference>
<dbReference type="Proteomes" id="UP000324974">
    <property type="component" value="Chromosome"/>
</dbReference>
<dbReference type="AlphaFoldDB" id="A0A5C1AQM1"/>
<dbReference type="InterPro" id="IPR011992">
    <property type="entry name" value="EF-hand-dom_pair"/>
</dbReference>
<dbReference type="GO" id="GO:0005509">
    <property type="term" value="F:calcium ion binding"/>
    <property type="evidence" value="ECO:0007669"/>
    <property type="project" value="InterPro"/>
</dbReference>
<name>A0A5C1AQM1_9BACT</name>
<dbReference type="CDD" id="cd00051">
    <property type="entry name" value="EFh"/>
    <property type="match status" value="1"/>
</dbReference>
<proteinExistence type="predicted"/>
<protein>
    <submittedName>
        <fullName evidence="2">EF-hand domain-containing protein</fullName>
    </submittedName>
</protein>
<feature type="domain" description="EF-hand" evidence="1">
    <location>
        <begin position="73"/>
        <end position="95"/>
    </location>
</feature>
<dbReference type="OrthoDB" id="213507at2"/>
<gene>
    <name evidence="2" type="ORF">PX52LOC_06557</name>
</gene>
<dbReference type="PROSITE" id="PS00018">
    <property type="entry name" value="EF_HAND_1"/>
    <property type="match status" value="2"/>
</dbReference>
<dbReference type="RefSeq" id="WP_149113869.1">
    <property type="nucleotide sequence ID" value="NZ_CP042425.1"/>
</dbReference>
<evidence type="ECO:0000313" key="3">
    <source>
        <dbReference type="Proteomes" id="UP000324974"/>
    </source>
</evidence>
<keyword evidence="3" id="KW-1185">Reference proteome</keyword>
<reference evidence="3" key="1">
    <citation type="submission" date="2019-08" db="EMBL/GenBank/DDBJ databases">
        <title>Limnoglobus roseus gen. nov., sp. nov., a novel freshwater planctomycete with a giant genome from the family Gemmataceae.</title>
        <authorList>
            <person name="Kulichevskaya I.S."/>
            <person name="Naumoff D.G."/>
            <person name="Miroshnikov K."/>
            <person name="Ivanova A."/>
            <person name="Philippov D.A."/>
            <person name="Hakobyan A."/>
            <person name="Rijpstra I.C."/>
            <person name="Sinninghe Damste J.S."/>
            <person name="Liesack W."/>
            <person name="Dedysh S.N."/>
        </authorList>
    </citation>
    <scope>NUCLEOTIDE SEQUENCE [LARGE SCALE GENOMIC DNA]</scope>
    <source>
        <strain evidence="3">PX52</strain>
    </source>
</reference>
<dbReference type="InterPro" id="IPR018247">
    <property type="entry name" value="EF_Hand_1_Ca_BS"/>
</dbReference>
<dbReference type="KEGG" id="lrs:PX52LOC_06557"/>
<evidence type="ECO:0000259" key="1">
    <source>
        <dbReference type="PROSITE" id="PS50222"/>
    </source>
</evidence>
<dbReference type="SUPFAM" id="SSF47473">
    <property type="entry name" value="EF-hand"/>
    <property type="match status" value="1"/>
</dbReference>
<accession>A0A5C1AQM1</accession>
<dbReference type="SMART" id="SM00054">
    <property type="entry name" value="EFh"/>
    <property type="match status" value="2"/>
</dbReference>